<dbReference type="InterPro" id="IPR051065">
    <property type="entry name" value="Ras-related_GTPase"/>
</dbReference>
<keyword evidence="3" id="KW-0378">Hydrolase</keyword>
<evidence type="ECO:0000256" key="4">
    <source>
        <dbReference type="ARBA" id="ARBA00048098"/>
    </source>
</evidence>
<comment type="similarity">
    <text evidence="1">Belongs to the small GTPase superfamily. Ras family.</text>
</comment>
<sequence>MIYRHRGFFTEELAPVDFEILDTAGQEDKTEEKMRWADAFIIMYSIADRCSFDEVMRLKFLCSRATSKRSHEPAILIVGNKRDLEYDRIVEYDEGEELARSLGCAFLEVSVRESYDEVYGAFEKLMSEYRVRKRTGSSTMTQKFSLRKKNSVSKMDLDNCPPRPRERSTSFVTPMGLLNRKFEHSLMDNLSDHEGGE</sequence>
<protein>
    <recommendedName>
        <fullName evidence="2">small monomeric GTPase</fullName>
        <ecNumber evidence="2">3.6.5.2</ecNumber>
    </recommendedName>
</protein>
<dbReference type="InParanoid" id="A0A7M7P6E2"/>
<dbReference type="PANTHER" id="PTHR45704">
    <property type="entry name" value="RAS-LIKE FAMILY MEMBER 11"/>
    <property type="match status" value="1"/>
</dbReference>
<evidence type="ECO:0000256" key="2">
    <source>
        <dbReference type="ARBA" id="ARBA00011984"/>
    </source>
</evidence>
<proteinExistence type="inferred from homology"/>
<organism evidence="5 6">
    <name type="scientific">Strongylocentrotus purpuratus</name>
    <name type="common">Purple sea urchin</name>
    <dbReference type="NCBI Taxonomy" id="7668"/>
    <lineage>
        <taxon>Eukaryota</taxon>
        <taxon>Metazoa</taxon>
        <taxon>Echinodermata</taxon>
        <taxon>Eleutherozoa</taxon>
        <taxon>Echinozoa</taxon>
        <taxon>Echinoidea</taxon>
        <taxon>Euechinoidea</taxon>
        <taxon>Echinacea</taxon>
        <taxon>Camarodonta</taxon>
        <taxon>Echinidea</taxon>
        <taxon>Strongylocentrotidae</taxon>
        <taxon>Strongylocentrotus</taxon>
    </lineage>
</organism>
<dbReference type="SUPFAM" id="SSF52540">
    <property type="entry name" value="P-loop containing nucleoside triphosphate hydrolases"/>
    <property type="match status" value="1"/>
</dbReference>
<dbReference type="Gene3D" id="3.40.50.300">
    <property type="entry name" value="P-loop containing nucleotide triphosphate hydrolases"/>
    <property type="match status" value="1"/>
</dbReference>
<dbReference type="RefSeq" id="XP_030844515.1">
    <property type="nucleotide sequence ID" value="XM_030988655.1"/>
</dbReference>
<dbReference type="Proteomes" id="UP000007110">
    <property type="component" value="Unassembled WGS sequence"/>
</dbReference>
<accession>A0A7M7P6E2</accession>
<dbReference type="GO" id="GO:0005525">
    <property type="term" value="F:GTP binding"/>
    <property type="evidence" value="ECO:0007669"/>
    <property type="project" value="InterPro"/>
</dbReference>
<evidence type="ECO:0000256" key="3">
    <source>
        <dbReference type="ARBA" id="ARBA00022801"/>
    </source>
</evidence>
<dbReference type="PROSITE" id="PS51421">
    <property type="entry name" value="RAS"/>
    <property type="match status" value="1"/>
</dbReference>
<dbReference type="GeneID" id="575113"/>
<dbReference type="PROSITE" id="PS51419">
    <property type="entry name" value="RAB"/>
    <property type="match status" value="1"/>
</dbReference>
<reference evidence="5" key="2">
    <citation type="submission" date="2021-01" db="UniProtKB">
        <authorList>
            <consortium name="EnsemblMetazoa"/>
        </authorList>
    </citation>
    <scope>IDENTIFICATION</scope>
</reference>
<dbReference type="AlphaFoldDB" id="A0A7M7P6E2"/>
<dbReference type="GO" id="GO:0003925">
    <property type="term" value="F:G protein activity"/>
    <property type="evidence" value="ECO:0007669"/>
    <property type="project" value="UniProtKB-EC"/>
</dbReference>
<dbReference type="EnsemblMetazoa" id="XM_030988655">
    <property type="protein sequence ID" value="XP_030844515"/>
    <property type="gene ID" value="LOC575113"/>
</dbReference>
<dbReference type="InterPro" id="IPR001806">
    <property type="entry name" value="Small_GTPase"/>
</dbReference>
<dbReference type="SMART" id="SM00173">
    <property type="entry name" value="RAS"/>
    <property type="match status" value="1"/>
</dbReference>
<evidence type="ECO:0000313" key="6">
    <source>
        <dbReference type="Proteomes" id="UP000007110"/>
    </source>
</evidence>
<dbReference type="Pfam" id="PF00071">
    <property type="entry name" value="Ras"/>
    <property type="match status" value="1"/>
</dbReference>
<reference evidence="6" key="1">
    <citation type="submission" date="2015-02" db="EMBL/GenBank/DDBJ databases">
        <title>Genome sequencing for Strongylocentrotus purpuratus.</title>
        <authorList>
            <person name="Murali S."/>
            <person name="Liu Y."/>
            <person name="Vee V."/>
            <person name="English A."/>
            <person name="Wang M."/>
            <person name="Skinner E."/>
            <person name="Han Y."/>
            <person name="Muzny D.M."/>
            <person name="Worley K.C."/>
            <person name="Gibbs R.A."/>
        </authorList>
    </citation>
    <scope>NUCLEOTIDE SEQUENCE</scope>
</reference>
<evidence type="ECO:0000256" key="1">
    <source>
        <dbReference type="ARBA" id="ARBA00008344"/>
    </source>
</evidence>
<dbReference type="SMART" id="SM00175">
    <property type="entry name" value="RAB"/>
    <property type="match status" value="1"/>
</dbReference>
<dbReference type="OMA" id="IMYSIAD"/>
<dbReference type="OrthoDB" id="18798at2759"/>
<dbReference type="InterPro" id="IPR027417">
    <property type="entry name" value="P-loop_NTPase"/>
</dbReference>
<keyword evidence="6" id="KW-1185">Reference proteome</keyword>
<name>A0A7M7P6E2_STRPU</name>
<evidence type="ECO:0000313" key="5">
    <source>
        <dbReference type="EnsemblMetazoa" id="XP_030844515"/>
    </source>
</evidence>
<comment type="catalytic activity">
    <reaction evidence="4">
        <text>GTP + H2O = GDP + phosphate + H(+)</text>
        <dbReference type="Rhea" id="RHEA:19669"/>
        <dbReference type="ChEBI" id="CHEBI:15377"/>
        <dbReference type="ChEBI" id="CHEBI:15378"/>
        <dbReference type="ChEBI" id="CHEBI:37565"/>
        <dbReference type="ChEBI" id="CHEBI:43474"/>
        <dbReference type="ChEBI" id="CHEBI:58189"/>
        <dbReference type="EC" id="3.6.5.2"/>
    </reaction>
</comment>
<dbReference type="EC" id="3.6.5.2" evidence="2"/>
<dbReference type="KEGG" id="spu:575113"/>